<dbReference type="Gene3D" id="3.40.50.720">
    <property type="entry name" value="NAD(P)-binding Rossmann-like Domain"/>
    <property type="match status" value="1"/>
</dbReference>
<keyword evidence="5 7" id="KW-0456">Lyase</keyword>
<keyword evidence="10" id="KW-1185">Reference proteome</keyword>
<dbReference type="PANTHER" id="PTHR43715">
    <property type="entry name" value="GDP-MANNOSE 4,6-DEHYDRATASE"/>
    <property type="match status" value="1"/>
</dbReference>
<evidence type="ECO:0000313" key="9">
    <source>
        <dbReference type="EMBL" id="APW36986.1"/>
    </source>
</evidence>
<feature type="active site" evidence="7">
    <location>
        <position position="153"/>
    </location>
</feature>
<dbReference type="EC" id="4.2.1.47" evidence="4 7"/>
<dbReference type="Pfam" id="PF16363">
    <property type="entry name" value="GDP_Man_Dehyd"/>
    <property type="match status" value="1"/>
</dbReference>
<dbReference type="InterPro" id="IPR016040">
    <property type="entry name" value="NAD(P)-bd_dom"/>
</dbReference>
<comment type="catalytic activity">
    <reaction evidence="1 7">
        <text>GDP-alpha-D-mannose = GDP-4-dehydro-alpha-D-rhamnose + H2O</text>
        <dbReference type="Rhea" id="RHEA:23820"/>
        <dbReference type="ChEBI" id="CHEBI:15377"/>
        <dbReference type="ChEBI" id="CHEBI:57527"/>
        <dbReference type="ChEBI" id="CHEBI:57964"/>
        <dbReference type="EC" id="4.2.1.47"/>
    </reaction>
</comment>
<name>A0A1P8JTA7_9BURK</name>
<evidence type="ECO:0000259" key="8">
    <source>
        <dbReference type="Pfam" id="PF16363"/>
    </source>
</evidence>
<reference evidence="9 10" key="1">
    <citation type="submission" date="2017-01" db="EMBL/GenBank/DDBJ databases">
        <authorList>
            <person name="Mah S.A."/>
            <person name="Swanson W.J."/>
            <person name="Moy G.W."/>
            <person name="Vacquier V.D."/>
        </authorList>
    </citation>
    <scope>NUCLEOTIDE SEQUENCE [LARGE SCALE GENOMIC DNA]</scope>
    <source>
        <strain evidence="9 10">DCY110</strain>
    </source>
</reference>
<dbReference type="RefSeq" id="WP_076197991.1">
    <property type="nucleotide sequence ID" value="NZ_CP019236.1"/>
</dbReference>
<dbReference type="EMBL" id="CP019236">
    <property type="protein sequence ID" value="APW36986.1"/>
    <property type="molecule type" value="Genomic_DNA"/>
</dbReference>
<organism evidence="9 10">
    <name type="scientific">Rhodoferax koreensis</name>
    <dbReference type="NCBI Taxonomy" id="1842727"/>
    <lineage>
        <taxon>Bacteria</taxon>
        <taxon>Pseudomonadati</taxon>
        <taxon>Pseudomonadota</taxon>
        <taxon>Betaproteobacteria</taxon>
        <taxon>Burkholderiales</taxon>
        <taxon>Comamonadaceae</taxon>
        <taxon>Rhodoferax</taxon>
    </lineage>
</organism>
<dbReference type="Proteomes" id="UP000186609">
    <property type="component" value="Chromosome"/>
</dbReference>
<evidence type="ECO:0000256" key="6">
    <source>
        <dbReference type="ARBA" id="ARBA00059383"/>
    </source>
</evidence>
<accession>A0A1P8JTA7</accession>
<dbReference type="FunFam" id="3.40.50.720:FF:000924">
    <property type="entry name" value="GDP-mannose 4,6 dehydratase"/>
    <property type="match status" value="1"/>
</dbReference>
<dbReference type="GO" id="GO:0042351">
    <property type="term" value="P:'de novo' GDP-L-fucose biosynthetic process"/>
    <property type="evidence" value="ECO:0007669"/>
    <property type="project" value="TreeGrafter"/>
</dbReference>
<dbReference type="OrthoDB" id="9779041at2"/>
<dbReference type="PANTHER" id="PTHR43715:SF1">
    <property type="entry name" value="GDP-MANNOSE 4,6 DEHYDRATASE"/>
    <property type="match status" value="1"/>
</dbReference>
<dbReference type="SUPFAM" id="SSF51735">
    <property type="entry name" value="NAD(P)-binding Rossmann-fold domains"/>
    <property type="match status" value="1"/>
</dbReference>
<evidence type="ECO:0000256" key="4">
    <source>
        <dbReference type="ARBA" id="ARBA00011989"/>
    </source>
</evidence>
<comment type="cofactor">
    <cofactor evidence="2 7">
        <name>NADP(+)</name>
        <dbReference type="ChEBI" id="CHEBI:58349"/>
    </cofactor>
</comment>
<comment type="function">
    <text evidence="6 7">Catalyzes the conversion of GDP-D-mannose to GDP-4-dehydro-6-deoxy-D-mannose.</text>
</comment>
<comment type="similarity">
    <text evidence="3 7">Belongs to the NAD(P)-dependent epimerase/dehydratase family. GDP-mannose 4,6-dehydratase subfamily.</text>
</comment>
<dbReference type="AlphaFoldDB" id="A0A1P8JTA7"/>
<evidence type="ECO:0000313" key="10">
    <source>
        <dbReference type="Proteomes" id="UP000186609"/>
    </source>
</evidence>
<dbReference type="GO" id="GO:0070401">
    <property type="term" value="F:NADP+ binding"/>
    <property type="evidence" value="ECO:0007669"/>
    <property type="project" value="UniProtKB-UniRule"/>
</dbReference>
<sequence>MKALICGIGGQDGAYLARHLLDKGYEVWGTSRDAQLATFDNLRRLGIRERVTTLSMATNDFRSVLQALTKSQPDEVYNLAGQTSVGLSFEQPTEALESIATATLNLLEVIRFLRAPIRFYQAGSSECFGDVGEIAATETTHFEPRSPYAVAKSTAHWLVVNYRDAYGLYACNGILFNHESALRPSRFVTRKIAQGAVRIARRATEKLVLGDLGIRRDWGWSPEYVDAMWRMLQLDKPQDFVIATGVSSSLQEFVAAAFAEVGLDWQAHVVQDAQFFRPTEIRHSRGDASKAHAHLGWKATMNMHDVARAMVRHELDPTLPL</sequence>
<dbReference type="Gene3D" id="3.90.25.10">
    <property type="entry name" value="UDP-galactose 4-epimerase, domain 1"/>
    <property type="match status" value="1"/>
</dbReference>
<dbReference type="HAMAP" id="MF_00955">
    <property type="entry name" value="GDP_Man_dehydratase"/>
    <property type="match status" value="1"/>
</dbReference>
<evidence type="ECO:0000256" key="1">
    <source>
        <dbReference type="ARBA" id="ARBA00000188"/>
    </source>
</evidence>
<keyword evidence="7" id="KW-0521">NADP</keyword>
<evidence type="ECO:0000256" key="3">
    <source>
        <dbReference type="ARBA" id="ARBA00009263"/>
    </source>
</evidence>
<feature type="domain" description="NAD(P)-binding" evidence="8">
    <location>
        <begin position="4"/>
        <end position="310"/>
    </location>
</feature>
<comment type="caution">
    <text evidence="7">Lacks conserved residue(s) required for the propagation of feature annotation.</text>
</comment>
<dbReference type="CDD" id="cd05260">
    <property type="entry name" value="GDP_MD_SDR_e"/>
    <property type="match status" value="1"/>
</dbReference>
<dbReference type="InterPro" id="IPR036291">
    <property type="entry name" value="NAD(P)-bd_dom_sf"/>
</dbReference>
<evidence type="ECO:0000256" key="7">
    <source>
        <dbReference type="HAMAP-Rule" id="MF_00955"/>
    </source>
</evidence>
<gene>
    <name evidence="7" type="primary">gmd</name>
    <name evidence="9" type="ORF">RD110_07050</name>
</gene>
<evidence type="ECO:0000256" key="2">
    <source>
        <dbReference type="ARBA" id="ARBA00001937"/>
    </source>
</evidence>
<evidence type="ECO:0000256" key="5">
    <source>
        <dbReference type="ARBA" id="ARBA00023239"/>
    </source>
</evidence>
<dbReference type="InterPro" id="IPR006368">
    <property type="entry name" value="GDP_Man_deHydtase"/>
</dbReference>
<protein>
    <recommendedName>
        <fullName evidence="4 7">GDP-mannose 4,6-dehydratase</fullName>
        <ecNumber evidence="4 7">4.2.1.47</ecNumber>
    </recommendedName>
    <alternativeName>
        <fullName evidence="7">GDP-D-mannose dehydratase</fullName>
    </alternativeName>
</protein>
<proteinExistence type="inferred from homology"/>
<dbReference type="KEGG" id="rhy:RD110_07050"/>
<dbReference type="STRING" id="1842727.RD110_07050"/>
<dbReference type="GO" id="GO:0008446">
    <property type="term" value="F:GDP-mannose 4,6-dehydratase activity"/>
    <property type="evidence" value="ECO:0007669"/>
    <property type="project" value="UniProtKB-UniRule"/>
</dbReference>